<dbReference type="PRINTS" id="PR01607">
    <property type="entry name" value="APYRASEFAMLY"/>
</dbReference>
<dbReference type="Pfam" id="PF00149">
    <property type="entry name" value="Metallophos"/>
    <property type="match status" value="1"/>
</dbReference>
<evidence type="ECO:0000259" key="4">
    <source>
        <dbReference type="Pfam" id="PF02872"/>
    </source>
</evidence>
<evidence type="ECO:0000313" key="5">
    <source>
        <dbReference type="EMBL" id="GAA5528067.1"/>
    </source>
</evidence>
<evidence type="ECO:0000256" key="1">
    <source>
        <dbReference type="ARBA" id="ARBA00022729"/>
    </source>
</evidence>
<dbReference type="RefSeq" id="WP_345721674.1">
    <property type="nucleotide sequence ID" value="NZ_BAABRU010000006.1"/>
</dbReference>
<protein>
    <recommendedName>
        <fullName evidence="7">5'-nucleotidase</fullName>
    </recommendedName>
</protein>
<accession>A0ABP9WY04</accession>
<evidence type="ECO:0000256" key="2">
    <source>
        <dbReference type="RuleBase" id="RU362119"/>
    </source>
</evidence>
<comment type="caution">
    <text evidence="5">The sequence shown here is derived from an EMBL/GenBank/DDBJ whole genome shotgun (WGS) entry which is preliminary data.</text>
</comment>
<evidence type="ECO:0008006" key="7">
    <source>
        <dbReference type="Google" id="ProtNLM"/>
    </source>
</evidence>
<dbReference type="SUPFAM" id="SSF56300">
    <property type="entry name" value="Metallo-dependent phosphatases"/>
    <property type="match status" value="1"/>
</dbReference>
<dbReference type="Proteomes" id="UP001428290">
    <property type="component" value="Unassembled WGS sequence"/>
</dbReference>
<dbReference type="InterPro" id="IPR036907">
    <property type="entry name" value="5'-Nucleotdase_C_sf"/>
</dbReference>
<gene>
    <name evidence="5" type="ORF">Hgul01_01863</name>
</gene>
<feature type="chain" id="PRO_5044968178" description="5'-nucleotidase" evidence="2">
    <location>
        <begin position="30"/>
        <end position="722"/>
    </location>
</feature>
<keyword evidence="1 2" id="KW-0732">Signal</keyword>
<organism evidence="5 6">
    <name type="scientific">Herpetosiphon gulosus</name>
    <dbReference type="NCBI Taxonomy" id="1973496"/>
    <lineage>
        <taxon>Bacteria</taxon>
        <taxon>Bacillati</taxon>
        <taxon>Chloroflexota</taxon>
        <taxon>Chloroflexia</taxon>
        <taxon>Herpetosiphonales</taxon>
        <taxon>Herpetosiphonaceae</taxon>
        <taxon>Herpetosiphon</taxon>
    </lineage>
</organism>
<dbReference type="InterPro" id="IPR004843">
    <property type="entry name" value="Calcineurin-like_PHP"/>
</dbReference>
<dbReference type="InterPro" id="IPR029052">
    <property type="entry name" value="Metallo-depent_PP-like"/>
</dbReference>
<keyword evidence="2" id="KW-0378">Hydrolase</keyword>
<reference evidence="5 6" key="1">
    <citation type="submission" date="2024-02" db="EMBL/GenBank/DDBJ databases">
        <title>Herpetosiphon gulosus NBRC 112829.</title>
        <authorList>
            <person name="Ichikawa N."/>
            <person name="Katano-Makiyama Y."/>
            <person name="Hidaka K."/>
        </authorList>
    </citation>
    <scope>NUCLEOTIDE SEQUENCE [LARGE SCALE GENOMIC DNA]</scope>
    <source>
        <strain evidence="5 6">NBRC 112829</strain>
    </source>
</reference>
<dbReference type="Gene3D" id="3.90.780.10">
    <property type="entry name" value="5'-Nucleotidase, C-terminal domain"/>
    <property type="match status" value="1"/>
</dbReference>
<feature type="domain" description="5'-Nucleotidase C-terminal" evidence="4">
    <location>
        <begin position="532"/>
        <end position="685"/>
    </location>
</feature>
<feature type="signal peptide" evidence="2">
    <location>
        <begin position="1"/>
        <end position="29"/>
    </location>
</feature>
<keyword evidence="6" id="KW-1185">Reference proteome</keyword>
<dbReference type="Pfam" id="PF02872">
    <property type="entry name" value="5_nucleotid_C"/>
    <property type="match status" value="1"/>
</dbReference>
<dbReference type="PANTHER" id="PTHR11575">
    <property type="entry name" value="5'-NUCLEOTIDASE-RELATED"/>
    <property type="match status" value="1"/>
</dbReference>
<keyword evidence="2" id="KW-0547">Nucleotide-binding</keyword>
<dbReference type="EMBL" id="BAABRU010000006">
    <property type="protein sequence ID" value="GAA5528067.1"/>
    <property type="molecule type" value="Genomic_DNA"/>
</dbReference>
<dbReference type="InterPro" id="IPR006179">
    <property type="entry name" value="5_nucleotidase/apyrase"/>
</dbReference>
<evidence type="ECO:0000313" key="6">
    <source>
        <dbReference type="Proteomes" id="UP001428290"/>
    </source>
</evidence>
<feature type="domain" description="Calcineurin-like phosphoesterase" evidence="3">
    <location>
        <begin position="227"/>
        <end position="457"/>
    </location>
</feature>
<sequence>MDFAMWHNVKSKVGILLSLTLLVGSLGQAAPTKAAEKLCFNQPGVVECIAPEFRDYWEKNGGLPVFGYPQTAAYEEATPEGKFLVQYFERQRLEYHPEKPAPFTILLGRINDEVLLRENRVWRDFPTAPQATGCQLFSETGHSVCGEFLKYWNSQGLDLSENGITYGESLALWGLPLSDPQEEINIDGDKVLTQHFERARMEWHTKDGKNQILLTRLGVTLVPMQLKMLAINDFHGQISTGRKVSNKDVGGAAYLSSYIKQARAKARYSLTVQAGDMVGASAPSSALLQDQPTMEFLNMLGVNVGTIGNHEFDEGFDEMMRLIDGGCHPTAGCWEGANYPYVVANVIDKRTNKTILPAYHVMNIDGARIGFIGVVLQNTPEIVIPSGVTNLEFIDEVTAINQAVTELNGQGVHAIIVLAHEGGTQNATTGAITGPIAEIANGINDDVDVIVSAHTHTSISGEVDGKLITQALSYSTAFADIDLTIDRAKRDIVAKKATIVTTFHEGMTPDAEVAAMVKKYEDQVASQVNRKVGTSAIAITNTANAAGESALGNLIADAQRNTMSTQFAFMNPGGIRAPLDAGEITWGELYSIQPFSNDLVKMTVTGADIYTLLNQQWQTQSDGSVRARILQISGLSYTWTDANAVGQKVLEVRDGSGQLLDKAASYTITVNSFLADGGDGFVVLKQGKNREVGPTDLDGLVRYIEKLAQPISANIENRIVKQ</sequence>
<dbReference type="Gene3D" id="3.60.21.10">
    <property type="match status" value="1"/>
</dbReference>
<dbReference type="SUPFAM" id="SSF55816">
    <property type="entry name" value="5'-nucleotidase (syn. UDP-sugar hydrolase), C-terminal domain"/>
    <property type="match status" value="1"/>
</dbReference>
<dbReference type="PANTHER" id="PTHR11575:SF24">
    <property type="entry name" value="5'-NUCLEOTIDASE"/>
    <property type="match status" value="1"/>
</dbReference>
<name>A0ABP9WY04_9CHLR</name>
<comment type="similarity">
    <text evidence="2">Belongs to the 5'-nucleotidase family.</text>
</comment>
<evidence type="ECO:0000259" key="3">
    <source>
        <dbReference type="Pfam" id="PF00149"/>
    </source>
</evidence>
<dbReference type="InterPro" id="IPR008334">
    <property type="entry name" value="5'-Nucleotdase_C"/>
</dbReference>
<proteinExistence type="inferred from homology"/>